<proteinExistence type="predicted"/>
<sequence>MHNQVDDLLIHISHSQQQMSRLLDAERQVVVRMSQIIHELPDEEPRFDGIPGILDSSGQVNKSIVAYLNGIADLQEAMAEMLVRVVKETAYPDEE</sequence>
<dbReference type="OrthoDB" id="2624347at2"/>
<name>A0A0D7X481_9BACL</name>
<dbReference type="AlphaFoldDB" id="A0A0D7X481"/>
<dbReference type="RefSeq" id="WP_025684990.1">
    <property type="nucleotide sequence ID" value="NZ_JTHP01000012.1"/>
</dbReference>
<dbReference type="Proteomes" id="UP000032534">
    <property type="component" value="Unassembled WGS sequence"/>
</dbReference>
<gene>
    <name evidence="1" type="ORF">QD47_08750</name>
</gene>
<protein>
    <submittedName>
        <fullName evidence="1">Nucleoside-diphosphate sugar epimerase</fullName>
    </submittedName>
</protein>
<organism evidence="1 2">
    <name type="scientific">Paenibacillus terrae</name>
    <dbReference type="NCBI Taxonomy" id="159743"/>
    <lineage>
        <taxon>Bacteria</taxon>
        <taxon>Bacillati</taxon>
        <taxon>Bacillota</taxon>
        <taxon>Bacilli</taxon>
        <taxon>Bacillales</taxon>
        <taxon>Paenibacillaceae</taxon>
        <taxon>Paenibacillus</taxon>
    </lineage>
</organism>
<dbReference type="PATRIC" id="fig|159743.3.peg.1917"/>
<comment type="caution">
    <text evidence="1">The sequence shown here is derived from an EMBL/GenBank/DDBJ whole genome shotgun (WGS) entry which is preliminary data.</text>
</comment>
<accession>A0A0D7X481</accession>
<reference evidence="1 2" key="1">
    <citation type="submission" date="2014-11" db="EMBL/GenBank/DDBJ databases">
        <title>Draft Genome Sequences of Paenibacillus polymyxa NRRL B-30509 and Paenibacillus terrae NRRL B-30644, Strains from a Poultry Environment that Produce Tridecaptin A and Paenicidins.</title>
        <authorList>
            <person name="van Belkum M.J."/>
            <person name="Lohans C.T."/>
            <person name="Vederas J.C."/>
        </authorList>
    </citation>
    <scope>NUCLEOTIDE SEQUENCE [LARGE SCALE GENOMIC DNA]</scope>
    <source>
        <strain evidence="1 2">NRRL B-30644</strain>
    </source>
</reference>
<evidence type="ECO:0000313" key="2">
    <source>
        <dbReference type="Proteomes" id="UP000032534"/>
    </source>
</evidence>
<keyword evidence="2" id="KW-1185">Reference proteome</keyword>
<evidence type="ECO:0000313" key="1">
    <source>
        <dbReference type="EMBL" id="KJD46054.1"/>
    </source>
</evidence>
<dbReference type="EMBL" id="JTHP01000012">
    <property type="protein sequence ID" value="KJD46054.1"/>
    <property type="molecule type" value="Genomic_DNA"/>
</dbReference>